<dbReference type="GO" id="GO:0035091">
    <property type="term" value="F:phosphatidylinositol binding"/>
    <property type="evidence" value="ECO:0007669"/>
    <property type="project" value="InterPro"/>
</dbReference>
<keyword evidence="1" id="KW-0175">Coiled coil</keyword>
<protein>
    <recommendedName>
        <fullName evidence="3">PX domain-containing protein</fullName>
    </recommendedName>
</protein>
<dbReference type="SUPFAM" id="SSF64268">
    <property type="entry name" value="PX domain"/>
    <property type="match status" value="1"/>
</dbReference>
<proteinExistence type="predicted"/>
<evidence type="ECO:0000256" key="2">
    <source>
        <dbReference type="SAM" id="MobiDB-lite"/>
    </source>
</evidence>
<dbReference type="PROSITE" id="PS50195">
    <property type="entry name" value="PX"/>
    <property type="match status" value="1"/>
</dbReference>
<feature type="compositionally biased region" description="Polar residues" evidence="2">
    <location>
        <begin position="49"/>
        <end position="64"/>
    </location>
</feature>
<feature type="region of interest" description="Disordered" evidence="2">
    <location>
        <begin position="49"/>
        <end position="104"/>
    </location>
</feature>
<keyword evidence="5" id="KW-1185">Reference proteome</keyword>
<feature type="compositionally biased region" description="Polar residues" evidence="2">
    <location>
        <begin position="689"/>
        <end position="708"/>
    </location>
</feature>
<feature type="domain" description="PX" evidence="3">
    <location>
        <begin position="123"/>
        <end position="246"/>
    </location>
</feature>
<comment type="caution">
    <text evidence="4">The sequence shown here is derived from an EMBL/GenBank/DDBJ whole genome shotgun (WGS) entry which is preliminary data.</text>
</comment>
<gene>
    <name evidence="4" type="ORF">TrST_g2146</name>
</gene>
<dbReference type="OrthoDB" id="10375398at2759"/>
<evidence type="ECO:0000313" key="5">
    <source>
        <dbReference type="Proteomes" id="UP001165085"/>
    </source>
</evidence>
<name>A0A9W7ESL9_9STRA</name>
<feature type="region of interest" description="Disordered" evidence="2">
    <location>
        <begin position="655"/>
        <end position="674"/>
    </location>
</feature>
<dbReference type="Proteomes" id="UP001165085">
    <property type="component" value="Unassembled WGS sequence"/>
</dbReference>
<organism evidence="4 5">
    <name type="scientific">Triparma strigata</name>
    <dbReference type="NCBI Taxonomy" id="1606541"/>
    <lineage>
        <taxon>Eukaryota</taxon>
        <taxon>Sar</taxon>
        <taxon>Stramenopiles</taxon>
        <taxon>Ochrophyta</taxon>
        <taxon>Bolidophyceae</taxon>
        <taxon>Parmales</taxon>
        <taxon>Triparmaceae</taxon>
        <taxon>Triparma</taxon>
    </lineage>
</organism>
<feature type="region of interest" description="Disordered" evidence="2">
    <location>
        <begin position="1"/>
        <end position="32"/>
    </location>
</feature>
<dbReference type="CDD" id="cd06093">
    <property type="entry name" value="PX_domain"/>
    <property type="match status" value="1"/>
</dbReference>
<dbReference type="InterPro" id="IPR036871">
    <property type="entry name" value="PX_dom_sf"/>
</dbReference>
<dbReference type="AlphaFoldDB" id="A0A9W7ESL9"/>
<dbReference type="Gene3D" id="3.30.1520.10">
    <property type="entry name" value="Phox-like domain"/>
    <property type="match status" value="1"/>
</dbReference>
<evidence type="ECO:0000259" key="3">
    <source>
        <dbReference type="PROSITE" id="PS50195"/>
    </source>
</evidence>
<feature type="region of interest" description="Disordered" evidence="2">
    <location>
        <begin position="689"/>
        <end position="710"/>
    </location>
</feature>
<evidence type="ECO:0000313" key="4">
    <source>
        <dbReference type="EMBL" id="GMH91294.1"/>
    </source>
</evidence>
<dbReference type="InterPro" id="IPR001683">
    <property type="entry name" value="PX_dom"/>
</dbReference>
<accession>A0A9W7ESL9</accession>
<dbReference type="EMBL" id="BRXY01000384">
    <property type="protein sequence ID" value="GMH91294.1"/>
    <property type="molecule type" value="Genomic_DNA"/>
</dbReference>
<feature type="compositionally biased region" description="Polar residues" evidence="2">
    <location>
        <begin position="87"/>
        <end position="96"/>
    </location>
</feature>
<feature type="compositionally biased region" description="Basic and acidic residues" evidence="2">
    <location>
        <begin position="655"/>
        <end position="671"/>
    </location>
</feature>
<reference evidence="5" key="1">
    <citation type="journal article" date="2023" name="Commun. Biol.">
        <title>Genome analysis of Parmales, the sister group of diatoms, reveals the evolutionary specialization of diatoms from phago-mixotrophs to photoautotrophs.</title>
        <authorList>
            <person name="Ban H."/>
            <person name="Sato S."/>
            <person name="Yoshikawa S."/>
            <person name="Yamada K."/>
            <person name="Nakamura Y."/>
            <person name="Ichinomiya M."/>
            <person name="Sato N."/>
            <person name="Blanc-Mathieu R."/>
            <person name="Endo H."/>
            <person name="Kuwata A."/>
            <person name="Ogata H."/>
        </authorList>
    </citation>
    <scope>NUCLEOTIDE SEQUENCE [LARGE SCALE GENOMIC DNA]</scope>
    <source>
        <strain evidence="5">NIES 3701</strain>
    </source>
</reference>
<feature type="coiled-coil region" evidence="1">
    <location>
        <begin position="489"/>
        <end position="516"/>
    </location>
</feature>
<evidence type="ECO:0000256" key="1">
    <source>
        <dbReference type="SAM" id="Coils"/>
    </source>
</evidence>
<sequence length="782" mass="87018">MPKQKADASVNGSVHSSGSSGSAKSKKSKAFRPGKFIRKVSISLGLKSAQPSNISSLDPNSNDQGLPPPPTSVVIHGGLISPGDPSNARSLSVGTAGSSGSSSIRIRRSSLHTYLTVRDNPKTITPDYVVNVSLSPSSTKSHPQYSVTVTSDEDETTVLSTLYRFSGFRELHSLISPDLPKAQISPEFFPRTYRKSQFGIKLTQEQLNKRLTLLNNWIERVVSNSTKLGPASQSALTLFLAPPKDEEHEKAKIIQKRQRRKMETRRYMAAAKVQSMFRMRDGGRILEKRRVDHKATVIQSKVRQKFAVQLLVSKKEEFGAAVRIQAIVRKIRDTERFFKLAKKMRLEGKFDNNYEDIGRHSESGYLRKLSSTQIPQKVVYTGCLKIGGVLLFLRVLTEQIQQDNSTTKTKPDSSKKKSNLGHVISKTLDVHASSVIDDTTYNCKISDAEVQVVLGMMSSVDSCVQENKVILLLRSLELVEKMVPVKKSKKRSKKKKDKEQELIKVLQIKNEKHTNEVSYDLLLQGVRCVEKKKGLVVGKSSHKKLLWIEENKDAESVLFCSEKKKRTRAKQPSKGINITSIDAINIDSAKPRRLSLVVNGKADNEIELCDEVTALRVKNTLERFRRDSQERLLEKGKSPNVTKVEVAGGGGVDFNDKNTVKASNKDKEKSSNNKYTSLMVAQPTLSNLGSNFSSGRSSKQFNSNTSSQFDDDTTLDNATVISDVTMDTLEEQHRLQIQKSRIGELNRKAGKMGKKKGEEMDFGVGVFDSLMKDKGGRGRVNS</sequence>